<dbReference type="GO" id="GO:0016020">
    <property type="term" value="C:membrane"/>
    <property type="evidence" value="ECO:0007669"/>
    <property type="project" value="UniProtKB-SubCell"/>
</dbReference>
<dbReference type="FunFam" id="3.30.565.10:FF:000006">
    <property type="entry name" value="Sensor histidine kinase WalK"/>
    <property type="match status" value="1"/>
</dbReference>
<dbReference type="Proteomes" id="UP000611629">
    <property type="component" value="Unassembled WGS sequence"/>
</dbReference>
<keyword evidence="9" id="KW-1133">Transmembrane helix</keyword>
<feature type="transmembrane region" description="Helical" evidence="9">
    <location>
        <begin position="21"/>
        <end position="41"/>
    </location>
</feature>
<accession>A0A974GV85</accession>
<feature type="domain" description="Histidine kinase" evidence="10">
    <location>
        <begin position="142"/>
        <end position="356"/>
    </location>
</feature>
<dbReference type="InterPro" id="IPR050736">
    <property type="entry name" value="Sensor_HK_Regulatory"/>
</dbReference>
<gene>
    <name evidence="12" type="ORF">HZF24_01625</name>
</gene>
<dbReference type="PROSITE" id="PS50109">
    <property type="entry name" value="HIS_KIN"/>
    <property type="match status" value="1"/>
</dbReference>
<proteinExistence type="predicted"/>
<keyword evidence="9" id="KW-0812">Transmembrane</keyword>
<dbReference type="SMART" id="SM00387">
    <property type="entry name" value="HATPase_c"/>
    <property type="match status" value="1"/>
</dbReference>
<feature type="domain" description="HAMP" evidence="11">
    <location>
        <begin position="78"/>
        <end position="134"/>
    </location>
</feature>
<organism evidence="12 13">
    <name type="scientific">Sedimentibacter hydroxybenzoicus DSM 7310</name>
    <dbReference type="NCBI Taxonomy" id="1123245"/>
    <lineage>
        <taxon>Bacteria</taxon>
        <taxon>Bacillati</taxon>
        <taxon>Bacillota</taxon>
        <taxon>Tissierellia</taxon>
        <taxon>Sedimentibacter</taxon>
    </lineage>
</organism>
<comment type="catalytic activity">
    <reaction evidence="1">
        <text>ATP + protein L-histidine = ADP + protein N-phospho-L-histidine.</text>
        <dbReference type="EC" id="2.7.13.3"/>
    </reaction>
</comment>
<evidence type="ECO:0000313" key="12">
    <source>
        <dbReference type="EMBL" id="NYB72835.1"/>
    </source>
</evidence>
<keyword evidence="7" id="KW-0902">Two-component regulatory system</keyword>
<evidence type="ECO:0000256" key="9">
    <source>
        <dbReference type="SAM" id="Phobius"/>
    </source>
</evidence>
<evidence type="ECO:0000259" key="11">
    <source>
        <dbReference type="PROSITE" id="PS50885"/>
    </source>
</evidence>
<dbReference type="GO" id="GO:0000155">
    <property type="term" value="F:phosphorelay sensor kinase activity"/>
    <property type="evidence" value="ECO:0007669"/>
    <property type="project" value="InterPro"/>
</dbReference>
<protein>
    <recommendedName>
        <fullName evidence="3">histidine kinase</fullName>
        <ecNumber evidence="3">2.7.13.3</ecNumber>
    </recommendedName>
</protein>
<dbReference type="EC" id="2.7.13.3" evidence="3"/>
<feature type="transmembrane region" description="Helical" evidence="9">
    <location>
        <begin position="53"/>
        <end position="71"/>
    </location>
</feature>
<dbReference type="FunFam" id="1.10.287.130:FF:000001">
    <property type="entry name" value="Two-component sensor histidine kinase"/>
    <property type="match status" value="1"/>
</dbReference>
<dbReference type="CDD" id="cd06225">
    <property type="entry name" value="HAMP"/>
    <property type="match status" value="1"/>
</dbReference>
<dbReference type="Pfam" id="PF02518">
    <property type="entry name" value="HATPase_c"/>
    <property type="match status" value="1"/>
</dbReference>
<sequence length="356" mass="40060">MKKKKELPDKRVKSAHFSIKAYLVTYFVLLVLSAGQFLIYAEYIDFGTMPVEYILGMLGYWGLVSATFILITHSQIRKKFDAPMRKLSKAAKEVAEGDFSVYLEPVHTSDKYDYVDAMFIDFNKMVEELGSIETLTNDFIANVSHEIKTPLSVIQNYAAALQKDNLSEEVRKEYSNTIITASRKLNTLVVNILRLNKLDNQDITLPEKSYDICKQLCDCALQFEYLWEEKNIEFTADIEDKAMIRADEGMLEIVWQNLLSNALKFTEPGGKVSLIQTSEEDSIIVSIIDTGCGMDKETMKRAFDKFYQGDTSHSSEGNGLGLALAYRVIQKMGGTLTVESVSGKGSTFTVTIPVVN</sequence>
<keyword evidence="4" id="KW-0597">Phosphoprotein</keyword>
<keyword evidence="6 12" id="KW-0418">Kinase</keyword>
<evidence type="ECO:0000256" key="5">
    <source>
        <dbReference type="ARBA" id="ARBA00022679"/>
    </source>
</evidence>
<dbReference type="InterPro" id="IPR004358">
    <property type="entry name" value="Sig_transdc_His_kin-like_C"/>
</dbReference>
<dbReference type="Gene3D" id="3.30.565.10">
    <property type="entry name" value="Histidine kinase-like ATPase, C-terminal domain"/>
    <property type="match status" value="1"/>
</dbReference>
<dbReference type="SUPFAM" id="SSF47384">
    <property type="entry name" value="Homodimeric domain of signal transducing histidine kinase"/>
    <property type="match status" value="1"/>
</dbReference>
<dbReference type="Pfam" id="PF00512">
    <property type="entry name" value="HisKA"/>
    <property type="match status" value="1"/>
</dbReference>
<comment type="caution">
    <text evidence="12">The sequence shown here is derived from an EMBL/GenBank/DDBJ whole genome shotgun (WGS) entry which is preliminary data.</text>
</comment>
<evidence type="ECO:0000256" key="1">
    <source>
        <dbReference type="ARBA" id="ARBA00000085"/>
    </source>
</evidence>
<dbReference type="InterPro" id="IPR036890">
    <property type="entry name" value="HATPase_C_sf"/>
</dbReference>
<dbReference type="PROSITE" id="PS50885">
    <property type="entry name" value="HAMP"/>
    <property type="match status" value="1"/>
</dbReference>
<dbReference type="InterPro" id="IPR036097">
    <property type="entry name" value="HisK_dim/P_sf"/>
</dbReference>
<dbReference type="SMART" id="SM00388">
    <property type="entry name" value="HisKA"/>
    <property type="match status" value="1"/>
</dbReference>
<evidence type="ECO:0000256" key="4">
    <source>
        <dbReference type="ARBA" id="ARBA00022553"/>
    </source>
</evidence>
<evidence type="ECO:0000313" key="13">
    <source>
        <dbReference type="Proteomes" id="UP000611629"/>
    </source>
</evidence>
<dbReference type="PANTHER" id="PTHR43711:SF26">
    <property type="entry name" value="SENSOR HISTIDINE KINASE RCSC"/>
    <property type="match status" value="1"/>
</dbReference>
<dbReference type="InterPro" id="IPR003661">
    <property type="entry name" value="HisK_dim/P_dom"/>
</dbReference>
<evidence type="ECO:0000259" key="10">
    <source>
        <dbReference type="PROSITE" id="PS50109"/>
    </source>
</evidence>
<evidence type="ECO:0000256" key="6">
    <source>
        <dbReference type="ARBA" id="ARBA00022777"/>
    </source>
</evidence>
<dbReference type="SUPFAM" id="SSF55874">
    <property type="entry name" value="ATPase domain of HSP90 chaperone/DNA topoisomerase II/histidine kinase"/>
    <property type="match status" value="1"/>
</dbReference>
<dbReference type="AlphaFoldDB" id="A0A974GV85"/>
<dbReference type="CDD" id="cd00082">
    <property type="entry name" value="HisKA"/>
    <property type="match status" value="1"/>
</dbReference>
<dbReference type="PRINTS" id="PR00344">
    <property type="entry name" value="BCTRLSENSOR"/>
</dbReference>
<keyword evidence="5" id="KW-0808">Transferase</keyword>
<evidence type="ECO:0000256" key="7">
    <source>
        <dbReference type="ARBA" id="ARBA00023012"/>
    </source>
</evidence>
<dbReference type="EMBL" id="JACBNQ010000001">
    <property type="protein sequence ID" value="NYB72835.1"/>
    <property type="molecule type" value="Genomic_DNA"/>
</dbReference>
<dbReference type="RefSeq" id="WP_179236508.1">
    <property type="nucleotide sequence ID" value="NZ_JACBNQ010000001.1"/>
</dbReference>
<dbReference type="InterPro" id="IPR003660">
    <property type="entry name" value="HAMP_dom"/>
</dbReference>
<keyword evidence="13" id="KW-1185">Reference proteome</keyword>
<evidence type="ECO:0000256" key="3">
    <source>
        <dbReference type="ARBA" id="ARBA00012438"/>
    </source>
</evidence>
<reference evidence="12" key="1">
    <citation type="submission" date="2020-07" db="EMBL/GenBank/DDBJ databases">
        <title>Genomic analysis of a strain of Sedimentibacter Hydroxybenzoicus DSM7310.</title>
        <authorList>
            <person name="Ma S."/>
        </authorList>
    </citation>
    <scope>NUCLEOTIDE SEQUENCE</scope>
    <source>
        <strain evidence="12">DSM 7310</strain>
    </source>
</reference>
<dbReference type="Gene3D" id="1.10.287.130">
    <property type="match status" value="1"/>
</dbReference>
<dbReference type="SMART" id="SM00304">
    <property type="entry name" value="HAMP"/>
    <property type="match status" value="2"/>
</dbReference>
<keyword evidence="8 9" id="KW-0472">Membrane</keyword>
<name>A0A974GV85_SEDHY</name>
<dbReference type="PANTHER" id="PTHR43711">
    <property type="entry name" value="TWO-COMPONENT HISTIDINE KINASE"/>
    <property type="match status" value="1"/>
</dbReference>
<evidence type="ECO:0000256" key="2">
    <source>
        <dbReference type="ARBA" id="ARBA00004370"/>
    </source>
</evidence>
<dbReference type="Gene3D" id="6.10.340.10">
    <property type="match status" value="1"/>
</dbReference>
<comment type="subcellular location">
    <subcellularLocation>
        <location evidence="2">Membrane</location>
    </subcellularLocation>
</comment>
<dbReference type="InterPro" id="IPR005467">
    <property type="entry name" value="His_kinase_dom"/>
</dbReference>
<evidence type="ECO:0000256" key="8">
    <source>
        <dbReference type="ARBA" id="ARBA00023136"/>
    </source>
</evidence>
<dbReference type="InterPro" id="IPR003594">
    <property type="entry name" value="HATPase_dom"/>
</dbReference>